<dbReference type="Proteomes" id="UP000012065">
    <property type="component" value="Unassembled WGS sequence"/>
</dbReference>
<sequence>MALRALDSLRDSHLVPMSPRLEVSQPHSPKPDHEDERREAKADGDTPFPIDRSVLRTIIREKLGCEPLHIKFLSSGTFHKAFLVSLVDGPDVVARIARRYMPKLKTESEIATINYVRTHTNIPVPFIYAYDSDPYNKLGGEYIIMSKAPNAPNFMLAPLSRGHSSAVAEGSYPASNVLPSHSPTLPPLTRLQKIPPSSPTVHDPDEIDRGPFPTLDSYVRACVRREVEGVRREQEKTGAAHKPHLVPASEERGRHHHTHGHGHGHAGHHSQGRRRTSDELHVLNPVPKRRRRVRSGLGSLGHDGFGSSAPKNQRVSRGLGSLGNGKGPISSTSSTSTPSLASSDSDSDSDSESCSCSDASCSCSSSGSGSSEESGDVYSDEEAFYGDYRAAQRSSLFVGLNLAREGAVKAEMEHWARWMAAQAHDDESDGEETAESSGSDDSARKSGNSEIGKNGFVGVTPVLAPAPFKVKPITPSRLVSPPRGVGVGGGGFVGVGPALPEPAMAHSSSPTSPTPMPRGRGVGVGGGGFVGVGPGPSSNTSSGTGFVGVGVGGGFLNVGGIPSPPELSSPASPVSPTKGFAGGLGVGVGGGGFLSVAAPAPPTAFRGVGAGGFLSVGAAPEPSKSAEKKKKKAAKQKVEKDELGDFVLDLHDLSLANIFVDSVDSSKITCIIDWESTTIRPFWQAAHLPTFLVSATNAHSHPVTPRLQSTRISKGVSQADSRMSHQTDSRHSHRTIGALGNGHLPSSGAASGMASIAALTAALNDYAQGMNDAAFGSPKYSAFGDSPRAHHFGDSSPRFPHSPQRRYATLGESPRFDTPPLHSDAVLDSAPRTAVLSRQHLQHSHSYPVPHTRRSSANTAVNTISALRPSGASRTMSQRSDIHAHFEEAGREHDHEFKRHHDISGGETPRRITREEAAEWFKRIVAEVECPTDCGDKKEKCGERWIRAERERASWRVAHRAVEWDGWELGLVESVLEDASTLQGDMDF</sequence>
<evidence type="ECO:0000313" key="3">
    <source>
        <dbReference type="Proteomes" id="UP000012065"/>
    </source>
</evidence>
<reference evidence="2 3" key="1">
    <citation type="journal article" date="2013" name="J. Biotechnol.">
        <title>Establishment and interpretation of the genome sequence of the phytopathogenic fungus Rhizoctonia solani AG1-IB isolate 7/3/14.</title>
        <authorList>
            <person name="Wibberg D.W."/>
            <person name="Jelonek L.J."/>
            <person name="Rupp O.R."/>
            <person name="Hennig M.H."/>
            <person name="Eikmeyer F.E."/>
            <person name="Goesmann A.G."/>
            <person name="Hartmann A.H."/>
            <person name="Borriss R.B."/>
            <person name="Grosch R.G."/>
            <person name="Puehler A.P."/>
            <person name="Schlueter A.S."/>
        </authorList>
    </citation>
    <scope>NUCLEOTIDE SEQUENCE [LARGE SCALE GENOMIC DNA]</scope>
    <source>
        <strain evidence="3">AG1-IB / isolate 7/3/14</strain>
    </source>
</reference>
<feature type="compositionally biased region" description="Polar residues" evidence="1">
    <location>
        <begin position="435"/>
        <end position="451"/>
    </location>
</feature>
<feature type="compositionally biased region" description="Basic residues" evidence="1">
    <location>
        <begin position="254"/>
        <end position="274"/>
    </location>
</feature>
<feature type="region of interest" description="Disordered" evidence="1">
    <location>
        <begin position="16"/>
        <end position="48"/>
    </location>
</feature>
<feature type="region of interest" description="Disordered" evidence="1">
    <location>
        <begin position="701"/>
        <end position="743"/>
    </location>
</feature>
<dbReference type="AlphaFoldDB" id="M5BP57"/>
<dbReference type="InterPro" id="IPR011009">
    <property type="entry name" value="Kinase-like_dom_sf"/>
</dbReference>
<dbReference type="SUPFAM" id="SSF56112">
    <property type="entry name" value="Protein kinase-like (PK-like)"/>
    <property type="match status" value="1"/>
</dbReference>
<evidence type="ECO:0000256" key="1">
    <source>
        <dbReference type="SAM" id="MobiDB-lite"/>
    </source>
</evidence>
<dbReference type="EMBL" id="CAOJ01004921">
    <property type="protein sequence ID" value="CCO29498.1"/>
    <property type="molecule type" value="Genomic_DNA"/>
</dbReference>
<proteinExistence type="predicted"/>
<feature type="region of interest" description="Disordered" evidence="1">
    <location>
        <begin position="837"/>
        <end position="856"/>
    </location>
</feature>
<dbReference type="PANTHER" id="PTHR21310">
    <property type="entry name" value="AMINOGLYCOSIDE PHOSPHOTRANSFERASE-RELATED-RELATED"/>
    <property type="match status" value="1"/>
</dbReference>
<evidence type="ECO:0008006" key="4">
    <source>
        <dbReference type="Google" id="ProtNLM"/>
    </source>
</evidence>
<comment type="caution">
    <text evidence="2">The sequence shown here is derived from an EMBL/GenBank/DDBJ whole genome shotgun (WGS) entry which is preliminary data.</text>
</comment>
<feature type="region of interest" description="Disordered" evidence="1">
    <location>
        <begin position="421"/>
        <end position="456"/>
    </location>
</feature>
<protein>
    <recommendedName>
        <fullName evidence="4">Aminoglycoside phosphotransferase domain-containing protein</fullName>
    </recommendedName>
</protein>
<feature type="region of interest" description="Disordered" evidence="1">
    <location>
        <begin position="229"/>
        <end position="351"/>
    </location>
</feature>
<name>M5BP57_THACB</name>
<evidence type="ECO:0000313" key="2">
    <source>
        <dbReference type="EMBL" id="CCO29498.1"/>
    </source>
</evidence>
<accession>M5BP57</accession>
<dbReference type="InterPro" id="IPR051678">
    <property type="entry name" value="AGP_Transferase"/>
</dbReference>
<feature type="compositionally biased region" description="Basic and acidic residues" evidence="1">
    <location>
        <begin position="229"/>
        <end position="238"/>
    </location>
</feature>
<feature type="region of interest" description="Disordered" evidence="1">
    <location>
        <begin position="617"/>
        <end position="636"/>
    </location>
</feature>
<gene>
    <name evidence="2" type="ORF">BN14_03511</name>
</gene>
<dbReference type="HOGENOM" id="CLU_275356_0_0_1"/>
<organism evidence="2 3">
    <name type="scientific">Thanatephorus cucumeris (strain AG1-IB / isolate 7/3/14)</name>
    <name type="common">Lettuce bottom rot fungus</name>
    <name type="synonym">Rhizoctonia solani</name>
    <dbReference type="NCBI Taxonomy" id="1108050"/>
    <lineage>
        <taxon>Eukaryota</taxon>
        <taxon>Fungi</taxon>
        <taxon>Dikarya</taxon>
        <taxon>Basidiomycota</taxon>
        <taxon>Agaricomycotina</taxon>
        <taxon>Agaricomycetes</taxon>
        <taxon>Cantharellales</taxon>
        <taxon>Ceratobasidiaceae</taxon>
        <taxon>Rhizoctonia</taxon>
        <taxon>Rhizoctonia solani AG-1</taxon>
    </lineage>
</organism>
<feature type="compositionally biased region" description="Low complexity" evidence="1">
    <location>
        <begin position="330"/>
        <end position="344"/>
    </location>
</feature>
<feature type="compositionally biased region" description="Basic and acidic residues" evidence="1">
    <location>
        <begin position="29"/>
        <end position="44"/>
    </location>
</feature>
<dbReference type="PANTHER" id="PTHR21310:SF15">
    <property type="entry name" value="AMINOGLYCOSIDE PHOSPHOTRANSFERASE DOMAIN-CONTAINING PROTEIN"/>
    <property type="match status" value="1"/>
</dbReference>
<feature type="compositionally biased region" description="Polar residues" evidence="1">
    <location>
        <begin position="706"/>
        <end position="721"/>
    </location>
</feature>